<dbReference type="PATRIC" id="fig|1208919.3.peg.356"/>
<evidence type="ECO:0000256" key="9">
    <source>
        <dbReference type="ARBA" id="ARBA00022801"/>
    </source>
</evidence>
<dbReference type="PRINTS" id="PR00756">
    <property type="entry name" value="ALADIPTASE"/>
</dbReference>
<reference evidence="17 18" key="1">
    <citation type="journal article" date="2013" name="Genome Biol. Evol.">
        <title>Genome evolution and phylogenomic analysis of candidatus kinetoplastibacterium, the betaproteobacterial endosymbionts of strigomonas and angomonas.</title>
        <authorList>
            <person name="Alves J.M."/>
            <person name="Serrano M.G."/>
            <person name="Maia da Silva F."/>
            <person name="Voegtly L.J."/>
            <person name="Matveyev A.V."/>
            <person name="Teixeira M.M."/>
            <person name="Camargo E.P."/>
            <person name="Buck G.A."/>
        </authorList>
    </citation>
    <scope>NUCLEOTIDE SEQUENCE [LARGE SCALE GENOMIC DNA]</scope>
    <source>
        <strain evidence="17 18">TCC079E</strain>
    </source>
</reference>
<evidence type="ECO:0000256" key="6">
    <source>
        <dbReference type="ARBA" id="ARBA00022438"/>
    </source>
</evidence>
<feature type="domain" description="Peptidase M1 alanyl aminopeptidase C-terminal" evidence="15">
    <location>
        <begin position="594"/>
        <end position="917"/>
    </location>
</feature>
<dbReference type="GO" id="GO:0008237">
    <property type="term" value="F:metallopeptidase activity"/>
    <property type="evidence" value="ECO:0007669"/>
    <property type="project" value="UniProtKB-UniRule"/>
</dbReference>
<sequence>MLEIENIKHPKTIYRSDYKEYPFNIKKIDLQIDLDIDCTVVTNIMQIERKNSFKKERNIIFNIDSKEVDLVQIEIDGKKLCEEDYILNNNLLLMKNIPDVFNLQITTKCFPSKNSSMMGLYISNNNFFTQCEPEGFRKITCFPDRPDVMSKYTVTLRSDKKYSTLLSNGNLIKKNILDDGRHEFIWDDPFPKPSYLFALVGGNFSCREKNIKTNKGRDVKLQIYCDHEFDSKTEWAMYSLIKAIEWDEKKYNLELDLDRFMIVAVKDFNMGAMENKGLNIFNIAYVIADQYSSTDSDYENVMAVIGHEYFHNWTGNRVTCRDWFQLSLKEGLTVFREQEFCSDIISELASTNKIKTSVKALKRIDDVIALRTYQFPEDSSSNAHPIRPNSYQEISNFYTTTIYEKGAEIIRMQHTLLGEKNFLAGMSKYFELYDGKAVTCDDFVNVMESIYIEKNINNECKDFTVFKNWYEQAGTPIVNVTLDYDKKNELCIITLSQKCDFVGIEKNTKNFFKEKKIFHIPFAIGLLDENGESIDLICNEKNIINTNNSSNTMILELYKESQSWTFKNIKNIPIPSLLRNFSSPVKVEYQYSNKELYILSNKDTDYFARWEAIQELSTRQIISKLYPNKELSSEIEENLITIFKNILLDNDIDSSYCAKLLTIPDEKIIFGRVEKIDPIEIYKARRSLLTNIGKKLSQYFYNKLDKLENLISSNSKMYDPIISNNRFLKNLIIKYLISANATVIEDKVEKDFYNSNNMTDSLSLLSDLLNFGNNLKAKKALSYFYDKWKSNPLVIDKWFALQASSERTTINEIKELMNHQDFTIINPNRARSLIFQFCFRNYLGMHNLNGLGYQFWAEQVIAIDAINPEIAARLSRALDNWNLFIPEIKDKMYEALIKVYKHQNLSKNTFEIISKNLNIL</sequence>
<dbReference type="NCBIfam" id="TIGR02414">
    <property type="entry name" value="pepN_proteo"/>
    <property type="match status" value="1"/>
</dbReference>
<evidence type="ECO:0000313" key="17">
    <source>
        <dbReference type="EMBL" id="AGF46918.1"/>
    </source>
</evidence>
<dbReference type="Gene3D" id="2.60.40.1730">
    <property type="entry name" value="tricorn interacting facor f3 domain"/>
    <property type="match status" value="1"/>
</dbReference>
<dbReference type="EMBL" id="CP003803">
    <property type="protein sequence ID" value="AGF46918.1"/>
    <property type="molecule type" value="Genomic_DNA"/>
</dbReference>
<evidence type="ECO:0000259" key="15">
    <source>
        <dbReference type="Pfam" id="PF17432"/>
    </source>
</evidence>
<keyword evidence="11" id="KW-0482">Metalloprotease</keyword>
<dbReference type="RefSeq" id="WP_015396329.1">
    <property type="nucleotide sequence ID" value="NC_020294.1"/>
</dbReference>
<evidence type="ECO:0000256" key="12">
    <source>
        <dbReference type="NCBIfam" id="TIGR02414"/>
    </source>
</evidence>
<dbReference type="InterPro" id="IPR042097">
    <property type="entry name" value="Aminopeptidase_N-like_N_sf"/>
</dbReference>
<dbReference type="Pfam" id="PF11940">
    <property type="entry name" value="DUF3458"/>
    <property type="match status" value="1"/>
</dbReference>
<keyword evidence="7" id="KW-0645">Protease</keyword>
<name>M1L2E4_9PROT</name>
<dbReference type="CDD" id="cd09600">
    <property type="entry name" value="M1_APN"/>
    <property type="match status" value="1"/>
</dbReference>
<evidence type="ECO:0000256" key="7">
    <source>
        <dbReference type="ARBA" id="ARBA00022670"/>
    </source>
</evidence>
<dbReference type="KEGG" id="kde:CDSE_0622"/>
<feature type="domain" description="Aminopeptidase N-like N-terminal" evidence="16">
    <location>
        <begin position="44"/>
        <end position="196"/>
    </location>
</feature>
<keyword evidence="18" id="KW-1185">Reference proteome</keyword>
<evidence type="ECO:0000256" key="10">
    <source>
        <dbReference type="ARBA" id="ARBA00022833"/>
    </source>
</evidence>
<dbReference type="Gene3D" id="3.30.2010.30">
    <property type="match status" value="1"/>
</dbReference>
<dbReference type="EC" id="3.4.11.2" evidence="4 12"/>
<protein>
    <recommendedName>
        <fullName evidence="5 12">Aminopeptidase N</fullName>
        <ecNumber evidence="4 12">3.4.11.2</ecNumber>
    </recommendedName>
</protein>
<dbReference type="GO" id="GO:0008270">
    <property type="term" value="F:zinc ion binding"/>
    <property type="evidence" value="ECO:0007669"/>
    <property type="project" value="InterPro"/>
</dbReference>
<comment type="cofactor">
    <cofactor evidence="2">
        <name>Zn(2+)</name>
        <dbReference type="ChEBI" id="CHEBI:29105"/>
    </cofactor>
</comment>
<dbReference type="Gene3D" id="2.60.40.1840">
    <property type="match status" value="1"/>
</dbReference>
<evidence type="ECO:0000313" key="18">
    <source>
        <dbReference type="Proteomes" id="UP000011547"/>
    </source>
</evidence>
<keyword evidence="10" id="KW-0862">Zinc</keyword>
<dbReference type="InterPro" id="IPR037144">
    <property type="entry name" value="Peptidase_M1_pepN_C_sf"/>
</dbReference>
<proteinExistence type="inferred from homology"/>
<dbReference type="GO" id="GO:0006508">
    <property type="term" value="P:proteolysis"/>
    <property type="evidence" value="ECO:0007669"/>
    <property type="project" value="UniProtKB-UniRule"/>
</dbReference>
<dbReference type="InterPro" id="IPR014782">
    <property type="entry name" value="Peptidase_M1_dom"/>
</dbReference>
<evidence type="ECO:0000259" key="16">
    <source>
        <dbReference type="Pfam" id="PF17900"/>
    </source>
</evidence>
<dbReference type="Gene3D" id="1.10.390.10">
    <property type="entry name" value="Neutral Protease Domain 2"/>
    <property type="match status" value="1"/>
</dbReference>
<dbReference type="MEROPS" id="M01.005"/>
<dbReference type="HOGENOM" id="CLU_007993_2_0_4"/>
<dbReference type="GO" id="GO:0016285">
    <property type="term" value="F:alanyl aminopeptidase activity"/>
    <property type="evidence" value="ECO:0007669"/>
    <property type="project" value="UniProtKB-EC"/>
</dbReference>
<gene>
    <name evidence="17" type="ORF">CDSE_0622</name>
</gene>
<comment type="catalytic activity">
    <reaction evidence="1">
        <text>Release of an N-terminal amino acid, Xaa-|-Yaa- from a peptide, amide or arylamide. Xaa is preferably Ala, but may be most amino acids including Pro (slow action). When a terminal hydrophobic residue is followed by a prolyl residue, the two may be released as an intact Xaa-Pro dipeptide.</text>
        <dbReference type="EC" id="3.4.11.2"/>
    </reaction>
</comment>
<accession>M1L2E4</accession>
<dbReference type="Pfam" id="PF17900">
    <property type="entry name" value="Peptidase_M1_N"/>
    <property type="match status" value="1"/>
</dbReference>
<dbReference type="InterPro" id="IPR035414">
    <property type="entry name" value="Peptidase_M1_pepN_Ig-like"/>
</dbReference>
<evidence type="ECO:0000256" key="11">
    <source>
        <dbReference type="ARBA" id="ARBA00023049"/>
    </source>
</evidence>
<organism evidence="17 18">
    <name type="scientific">Candidatus Kinetoplastidibacterium desouzai TCC079E</name>
    <dbReference type="NCBI Taxonomy" id="1208919"/>
    <lineage>
        <taxon>Bacteria</taxon>
        <taxon>Pseudomonadati</taxon>
        <taxon>Pseudomonadota</taxon>
        <taxon>Betaproteobacteria</taxon>
        <taxon>Candidatus Kinetoplastidibacterium</taxon>
    </lineage>
</organism>
<evidence type="ECO:0000256" key="2">
    <source>
        <dbReference type="ARBA" id="ARBA00001947"/>
    </source>
</evidence>
<feature type="domain" description="Peptidase M1 membrane alanine aminopeptidase" evidence="13">
    <location>
        <begin position="235"/>
        <end position="458"/>
    </location>
</feature>
<dbReference type="STRING" id="1208919.CDSE_0622"/>
<comment type="similarity">
    <text evidence="3">Belongs to the peptidase M1 family.</text>
</comment>
<dbReference type="Gene3D" id="1.25.50.10">
    <property type="entry name" value="Peptidase M1, alanyl aminopeptidase, C-terminal domain"/>
    <property type="match status" value="1"/>
</dbReference>
<dbReference type="eggNOG" id="COG0308">
    <property type="taxonomic scope" value="Bacteria"/>
</dbReference>
<dbReference type="OrthoDB" id="100605at2"/>
<keyword evidence="8" id="KW-0479">Metal-binding</keyword>
<evidence type="ECO:0000256" key="5">
    <source>
        <dbReference type="ARBA" id="ARBA00015611"/>
    </source>
</evidence>
<dbReference type="SUPFAM" id="SSF63737">
    <property type="entry name" value="Leukotriene A4 hydrolase N-terminal domain"/>
    <property type="match status" value="1"/>
</dbReference>
<dbReference type="InterPro" id="IPR027268">
    <property type="entry name" value="Peptidase_M4/M1_CTD_sf"/>
</dbReference>
<dbReference type="Pfam" id="PF01433">
    <property type="entry name" value="Peptidase_M1"/>
    <property type="match status" value="1"/>
</dbReference>
<evidence type="ECO:0000259" key="14">
    <source>
        <dbReference type="Pfam" id="PF11940"/>
    </source>
</evidence>
<evidence type="ECO:0000259" key="13">
    <source>
        <dbReference type="Pfam" id="PF01433"/>
    </source>
</evidence>
<dbReference type="PANTHER" id="PTHR46322">
    <property type="entry name" value="PUROMYCIN-SENSITIVE AMINOPEPTIDASE"/>
    <property type="match status" value="1"/>
</dbReference>
<dbReference type="PANTHER" id="PTHR46322:SF1">
    <property type="entry name" value="PUROMYCIN-SENSITIVE AMINOPEPTIDASE"/>
    <property type="match status" value="1"/>
</dbReference>
<keyword evidence="9 17" id="KW-0378">Hydrolase</keyword>
<dbReference type="SUPFAM" id="SSF55486">
    <property type="entry name" value="Metalloproteases ('zincins'), catalytic domain"/>
    <property type="match status" value="1"/>
</dbReference>
<evidence type="ECO:0000256" key="1">
    <source>
        <dbReference type="ARBA" id="ARBA00000098"/>
    </source>
</evidence>
<evidence type="ECO:0000256" key="3">
    <source>
        <dbReference type="ARBA" id="ARBA00010136"/>
    </source>
</evidence>
<dbReference type="InterPro" id="IPR038438">
    <property type="entry name" value="PepN_Ig-like_sf"/>
</dbReference>
<feature type="domain" description="Peptidase M1 alanyl aminopeptidase Ig-like fold" evidence="14">
    <location>
        <begin position="474"/>
        <end position="590"/>
    </location>
</feature>
<dbReference type="Proteomes" id="UP000011547">
    <property type="component" value="Chromosome"/>
</dbReference>
<dbReference type="FunFam" id="3.30.2010.30:FF:000002">
    <property type="entry name" value="Putative aminopeptidase N"/>
    <property type="match status" value="1"/>
</dbReference>
<dbReference type="InterPro" id="IPR024601">
    <property type="entry name" value="Peptidase_M1_pepN_C"/>
</dbReference>
<dbReference type="AlphaFoldDB" id="M1L2E4"/>
<dbReference type="InterPro" id="IPR001930">
    <property type="entry name" value="Peptidase_M1"/>
</dbReference>
<keyword evidence="6 17" id="KW-0031">Aminopeptidase</keyword>
<evidence type="ECO:0000256" key="8">
    <source>
        <dbReference type="ARBA" id="ARBA00022723"/>
    </source>
</evidence>
<dbReference type="Pfam" id="PF17432">
    <property type="entry name" value="DUF3458_C"/>
    <property type="match status" value="1"/>
</dbReference>
<dbReference type="InterPro" id="IPR045357">
    <property type="entry name" value="Aminopeptidase_N-like_N"/>
</dbReference>
<evidence type="ECO:0000256" key="4">
    <source>
        <dbReference type="ARBA" id="ARBA00012564"/>
    </source>
</evidence>
<dbReference type="InterPro" id="IPR012779">
    <property type="entry name" value="Peptidase_M1_pepN"/>
</dbReference>